<dbReference type="OrthoDB" id="4473401at2759"/>
<feature type="domain" description="BPTI/Kunitz inhibitor" evidence="1">
    <location>
        <begin position="132"/>
        <end position="185"/>
    </location>
</feature>
<dbReference type="Proteomes" id="UP000218231">
    <property type="component" value="Unassembled WGS sequence"/>
</dbReference>
<dbReference type="SMART" id="SM00131">
    <property type="entry name" value="KU"/>
    <property type="match status" value="2"/>
</dbReference>
<accession>A0A2A2LCY5</accession>
<gene>
    <name evidence="2" type="ORF">WR25_05282</name>
</gene>
<evidence type="ECO:0000259" key="1">
    <source>
        <dbReference type="PROSITE" id="PS50279"/>
    </source>
</evidence>
<dbReference type="Gene3D" id="4.10.410.10">
    <property type="entry name" value="Pancreatic trypsin inhibitor Kunitz domain"/>
    <property type="match status" value="2"/>
</dbReference>
<feature type="domain" description="BPTI/Kunitz inhibitor" evidence="1">
    <location>
        <begin position="16"/>
        <end position="68"/>
    </location>
</feature>
<name>A0A2A2LCY5_9BILA</name>
<dbReference type="InterPro" id="IPR053014">
    <property type="entry name" value="Cuticle_assoc_divergent"/>
</dbReference>
<dbReference type="EMBL" id="LIAE01006906">
    <property type="protein sequence ID" value="PAV83917.1"/>
    <property type="molecule type" value="Genomic_DNA"/>
</dbReference>
<organism evidence="2 3">
    <name type="scientific">Diploscapter pachys</name>
    <dbReference type="NCBI Taxonomy" id="2018661"/>
    <lineage>
        <taxon>Eukaryota</taxon>
        <taxon>Metazoa</taxon>
        <taxon>Ecdysozoa</taxon>
        <taxon>Nematoda</taxon>
        <taxon>Chromadorea</taxon>
        <taxon>Rhabditida</taxon>
        <taxon>Rhabditina</taxon>
        <taxon>Rhabditomorpha</taxon>
        <taxon>Rhabditoidea</taxon>
        <taxon>Rhabditidae</taxon>
        <taxon>Diploscapter</taxon>
    </lineage>
</organism>
<dbReference type="GO" id="GO:0004867">
    <property type="term" value="F:serine-type endopeptidase inhibitor activity"/>
    <property type="evidence" value="ECO:0007669"/>
    <property type="project" value="InterPro"/>
</dbReference>
<sequence>MLICLLLVAPALAIDCSLPKDVGHTCDQQKSQKFYFDNRLKVCQPLYFQGCGGNENLFKTRDECLQACSEASSASPATSNFLASSSNDTIVAACNINTAAVVSDKAKTCNKGCDQGYTCKNNFCCPTKEYICSLPTLNGHESAVYKHYGRYTYSKDLKNCIRFSYFGNGGNFNNFRTFSDCKKFCVDSQ</sequence>
<dbReference type="SUPFAM" id="SSF57362">
    <property type="entry name" value="BPTI-like"/>
    <property type="match status" value="2"/>
</dbReference>
<protein>
    <recommendedName>
        <fullName evidence="1">BPTI/Kunitz inhibitor domain-containing protein</fullName>
    </recommendedName>
</protein>
<evidence type="ECO:0000313" key="3">
    <source>
        <dbReference type="Proteomes" id="UP000218231"/>
    </source>
</evidence>
<comment type="caution">
    <text evidence="2">The sequence shown here is derived from an EMBL/GenBank/DDBJ whole genome shotgun (WGS) entry which is preliminary data.</text>
</comment>
<keyword evidence="3" id="KW-1185">Reference proteome</keyword>
<dbReference type="PANTHER" id="PTHR46339">
    <property type="entry name" value="PROTEIN CBG15282-RELATED"/>
    <property type="match status" value="1"/>
</dbReference>
<reference evidence="2 3" key="1">
    <citation type="journal article" date="2017" name="Curr. Biol.">
        <title>Genome architecture and evolution of a unichromosomal asexual nematode.</title>
        <authorList>
            <person name="Fradin H."/>
            <person name="Zegar C."/>
            <person name="Gutwein M."/>
            <person name="Lucas J."/>
            <person name="Kovtun M."/>
            <person name="Corcoran D."/>
            <person name="Baugh L.R."/>
            <person name="Kiontke K."/>
            <person name="Gunsalus K."/>
            <person name="Fitch D.H."/>
            <person name="Piano F."/>
        </authorList>
    </citation>
    <scope>NUCLEOTIDE SEQUENCE [LARGE SCALE GENOMIC DNA]</scope>
    <source>
        <strain evidence="2">PF1309</strain>
    </source>
</reference>
<evidence type="ECO:0000313" key="2">
    <source>
        <dbReference type="EMBL" id="PAV83917.1"/>
    </source>
</evidence>
<dbReference type="InterPro" id="IPR002223">
    <property type="entry name" value="Kunitz_BPTI"/>
</dbReference>
<dbReference type="InterPro" id="IPR036880">
    <property type="entry name" value="Kunitz_BPTI_sf"/>
</dbReference>
<dbReference type="Pfam" id="PF00014">
    <property type="entry name" value="Kunitz_BPTI"/>
    <property type="match status" value="2"/>
</dbReference>
<dbReference type="STRING" id="2018661.A0A2A2LCY5"/>
<dbReference type="PROSITE" id="PS50279">
    <property type="entry name" value="BPTI_KUNITZ_2"/>
    <property type="match status" value="2"/>
</dbReference>
<proteinExistence type="predicted"/>
<dbReference type="AlphaFoldDB" id="A0A2A2LCY5"/>